<evidence type="ECO:0000313" key="1">
    <source>
        <dbReference type="Proteomes" id="UP000025227"/>
    </source>
</evidence>
<dbReference type="WBParaSite" id="HCON_00120440-00001">
    <property type="protein sequence ID" value="HCON_00120440-00001"/>
    <property type="gene ID" value="HCON_00120440"/>
</dbReference>
<protein>
    <submittedName>
        <fullName evidence="2">SCP domain-containing protein</fullName>
    </submittedName>
</protein>
<dbReference type="Proteomes" id="UP000025227">
    <property type="component" value="Unplaced"/>
</dbReference>
<reference evidence="2" key="1">
    <citation type="submission" date="2020-12" db="UniProtKB">
        <authorList>
            <consortium name="WormBaseParasite"/>
        </authorList>
    </citation>
    <scope>IDENTIFICATION</scope>
    <source>
        <strain evidence="2">MHco3</strain>
    </source>
</reference>
<dbReference type="AlphaFoldDB" id="A0A7I5EB78"/>
<dbReference type="Gene3D" id="3.40.33.10">
    <property type="entry name" value="CAP"/>
    <property type="match status" value="1"/>
</dbReference>
<name>A0A7I5EB78_HAECO</name>
<dbReference type="InterPro" id="IPR035940">
    <property type="entry name" value="CAP_sf"/>
</dbReference>
<dbReference type="OrthoDB" id="5874910at2759"/>
<keyword evidence="1" id="KW-1185">Reference proteome</keyword>
<evidence type="ECO:0000313" key="2">
    <source>
        <dbReference type="WBParaSite" id="HCON_00120440-00001"/>
    </source>
</evidence>
<dbReference type="SUPFAM" id="SSF55797">
    <property type="entry name" value="PR-1-like"/>
    <property type="match status" value="1"/>
</dbReference>
<proteinExistence type="predicted"/>
<organism evidence="1 2">
    <name type="scientific">Haemonchus contortus</name>
    <name type="common">Barber pole worm</name>
    <dbReference type="NCBI Taxonomy" id="6289"/>
    <lineage>
        <taxon>Eukaryota</taxon>
        <taxon>Metazoa</taxon>
        <taxon>Ecdysozoa</taxon>
        <taxon>Nematoda</taxon>
        <taxon>Chromadorea</taxon>
        <taxon>Rhabditida</taxon>
        <taxon>Rhabditina</taxon>
        <taxon>Rhabditomorpha</taxon>
        <taxon>Strongyloidea</taxon>
        <taxon>Trichostrongylidae</taxon>
        <taxon>Haemonchus</taxon>
    </lineage>
</organism>
<accession>A0A7I5EB78</accession>
<sequence length="95" mass="10734">MSFHLPGHRWDVGSSKRDVRCQGQRTWVVWQWSKKVGCAVEWSKDMTLVGYEYAQAGNFLGSLIYETGEPCKTNEDCECGKCICDGKEALCIPPQ</sequence>